<dbReference type="InterPro" id="IPR040442">
    <property type="entry name" value="Pyrv_kinase-like_dom_sf"/>
</dbReference>
<dbReference type="Proteomes" id="UP000638263">
    <property type="component" value="Unassembled WGS sequence"/>
</dbReference>
<keyword evidence="7" id="KW-0456">Lyase</keyword>
<evidence type="ECO:0000256" key="4">
    <source>
        <dbReference type="PIRSR" id="PIRSR015582-1"/>
    </source>
</evidence>
<feature type="domain" description="HpcH/HpaI aldolase/citrate lyase" evidence="6">
    <location>
        <begin position="6"/>
        <end position="215"/>
    </location>
</feature>
<evidence type="ECO:0000256" key="5">
    <source>
        <dbReference type="PIRSR" id="PIRSR015582-2"/>
    </source>
</evidence>
<evidence type="ECO:0000313" key="8">
    <source>
        <dbReference type="Proteomes" id="UP000638263"/>
    </source>
</evidence>
<feature type="binding site" evidence="5">
    <location>
        <position position="120"/>
    </location>
    <ligand>
        <name>Mg(2+)</name>
        <dbReference type="ChEBI" id="CHEBI:18420"/>
    </ligand>
</feature>
<dbReference type="PANTHER" id="PTHR32308">
    <property type="entry name" value="LYASE BETA SUBUNIT, PUTATIVE (AFU_ORTHOLOGUE AFUA_4G13030)-RELATED"/>
    <property type="match status" value="1"/>
</dbReference>
<evidence type="ECO:0000256" key="1">
    <source>
        <dbReference type="ARBA" id="ARBA00001946"/>
    </source>
</evidence>
<feature type="binding site" evidence="4">
    <location>
        <position position="120"/>
    </location>
    <ligand>
        <name>substrate</name>
    </ligand>
</feature>
<feature type="binding site" evidence="4">
    <location>
        <position position="65"/>
    </location>
    <ligand>
        <name>substrate</name>
    </ligand>
</feature>
<comment type="caution">
    <text evidence="7">The sequence shown here is derived from an EMBL/GenBank/DDBJ whole genome shotgun (WGS) entry which is preliminary data.</text>
</comment>
<dbReference type="RefSeq" id="WP_058857080.1">
    <property type="nucleotide sequence ID" value="NZ_BMMH01000001.1"/>
</dbReference>
<evidence type="ECO:0000313" key="7">
    <source>
        <dbReference type="EMBL" id="GGK90302.1"/>
    </source>
</evidence>
<gene>
    <name evidence="7" type="ORF">GCM10011588_00670</name>
</gene>
<evidence type="ECO:0000256" key="2">
    <source>
        <dbReference type="ARBA" id="ARBA00022723"/>
    </source>
</evidence>
<dbReference type="AlphaFoldDB" id="A0A917VJF8"/>
<organism evidence="7 8">
    <name type="scientific">Nocardia jinanensis</name>
    <dbReference type="NCBI Taxonomy" id="382504"/>
    <lineage>
        <taxon>Bacteria</taxon>
        <taxon>Bacillati</taxon>
        <taxon>Actinomycetota</taxon>
        <taxon>Actinomycetes</taxon>
        <taxon>Mycobacteriales</taxon>
        <taxon>Nocardiaceae</taxon>
        <taxon>Nocardia</taxon>
    </lineage>
</organism>
<dbReference type="InterPro" id="IPR015813">
    <property type="entry name" value="Pyrv/PenolPyrv_kinase-like_dom"/>
</dbReference>
<dbReference type="InterPro" id="IPR011206">
    <property type="entry name" value="Citrate_lyase_beta/mcl1/mcl2"/>
</dbReference>
<keyword evidence="8" id="KW-1185">Reference proteome</keyword>
<keyword evidence="2 5" id="KW-0479">Metal-binding</keyword>
<sequence>MTATTYLYVPGDTPARFGKALRSGTDAVVLDLEDAVVAARKDEARELVARWVAACDPAGVELWVRVNPGELGERDIRAVAAPELTGIWLPKVESALEVEEAGRVLADCGAGHARISALVETAAGLLALPEIARAAGIRFLQLGEVDLAADLGIEIDDSAEQLLFARSQVVTVSAAAGIEPPVAAVSVNFTDPTTFEAETRRLRRLGFAGRACIHPRQLAPVRDVFTPTPAEVGHAEDILHRLAAAPSGVGVDARGHLIDEAVARSARRTVARAPRPGPGSGP</sequence>
<dbReference type="GO" id="GO:0006107">
    <property type="term" value="P:oxaloacetate metabolic process"/>
    <property type="evidence" value="ECO:0007669"/>
    <property type="project" value="TreeGrafter"/>
</dbReference>
<dbReference type="GO" id="GO:0000287">
    <property type="term" value="F:magnesium ion binding"/>
    <property type="evidence" value="ECO:0007669"/>
    <property type="project" value="TreeGrafter"/>
</dbReference>
<reference evidence="7" key="2">
    <citation type="submission" date="2020-09" db="EMBL/GenBank/DDBJ databases">
        <authorList>
            <person name="Sun Q."/>
            <person name="Zhou Y."/>
        </authorList>
    </citation>
    <scope>NUCLEOTIDE SEQUENCE</scope>
    <source>
        <strain evidence="7">CGMCC 4.3508</strain>
    </source>
</reference>
<dbReference type="EMBL" id="BMMH01000001">
    <property type="protein sequence ID" value="GGK90302.1"/>
    <property type="molecule type" value="Genomic_DNA"/>
</dbReference>
<comment type="cofactor">
    <cofactor evidence="1">
        <name>Mg(2+)</name>
        <dbReference type="ChEBI" id="CHEBI:18420"/>
    </cofactor>
</comment>
<evidence type="ECO:0000256" key="3">
    <source>
        <dbReference type="ARBA" id="ARBA00022842"/>
    </source>
</evidence>
<evidence type="ECO:0000259" key="6">
    <source>
        <dbReference type="Pfam" id="PF03328"/>
    </source>
</evidence>
<keyword evidence="3 5" id="KW-0460">Magnesium</keyword>
<reference evidence="7" key="1">
    <citation type="journal article" date="2014" name="Int. J. Syst. Evol. Microbiol.">
        <title>Complete genome sequence of Corynebacterium casei LMG S-19264T (=DSM 44701T), isolated from a smear-ripened cheese.</title>
        <authorList>
            <consortium name="US DOE Joint Genome Institute (JGI-PGF)"/>
            <person name="Walter F."/>
            <person name="Albersmeier A."/>
            <person name="Kalinowski J."/>
            <person name="Ruckert C."/>
        </authorList>
    </citation>
    <scope>NUCLEOTIDE SEQUENCE</scope>
    <source>
        <strain evidence="7">CGMCC 4.3508</strain>
    </source>
</reference>
<proteinExistence type="predicted"/>
<dbReference type="InterPro" id="IPR005000">
    <property type="entry name" value="Aldolase/citrate-lyase_domain"/>
</dbReference>
<dbReference type="Pfam" id="PF03328">
    <property type="entry name" value="HpcH_HpaI"/>
    <property type="match status" value="1"/>
</dbReference>
<dbReference type="GO" id="GO:0016829">
    <property type="term" value="F:lyase activity"/>
    <property type="evidence" value="ECO:0007669"/>
    <property type="project" value="UniProtKB-KW"/>
</dbReference>
<accession>A0A917VJF8</accession>
<name>A0A917VJF8_9NOCA</name>
<dbReference type="PIRSF" id="PIRSF015582">
    <property type="entry name" value="Cit_lyase_B"/>
    <property type="match status" value="1"/>
</dbReference>
<dbReference type="Gene3D" id="3.20.20.60">
    <property type="entry name" value="Phosphoenolpyruvate-binding domains"/>
    <property type="match status" value="1"/>
</dbReference>
<dbReference type="PANTHER" id="PTHR32308:SF0">
    <property type="entry name" value="HPCH_HPAI ALDOLASE_CITRATE LYASE DOMAIN-CONTAINING PROTEIN"/>
    <property type="match status" value="1"/>
</dbReference>
<dbReference type="SUPFAM" id="SSF51621">
    <property type="entry name" value="Phosphoenolpyruvate/pyruvate domain"/>
    <property type="match status" value="1"/>
</dbReference>
<protein>
    <submittedName>
        <fullName evidence="7">Citryl-CoA lyase</fullName>
    </submittedName>
</protein>
<feature type="binding site" evidence="5">
    <location>
        <position position="146"/>
    </location>
    <ligand>
        <name>Mg(2+)</name>
        <dbReference type="ChEBI" id="CHEBI:18420"/>
    </ligand>
</feature>